<feature type="transmembrane region" description="Helical" evidence="1">
    <location>
        <begin position="359"/>
        <end position="379"/>
    </location>
</feature>
<evidence type="ECO:0000313" key="2">
    <source>
        <dbReference type="EMBL" id="PJJ55970.1"/>
    </source>
</evidence>
<accession>A0A0B2BPY1</accession>
<evidence type="ECO:0000256" key="1">
    <source>
        <dbReference type="SAM" id="Phobius"/>
    </source>
</evidence>
<gene>
    <name evidence="2" type="ORF">CLV56_0173</name>
</gene>
<name>A0A0B2BPY1_9ACTN</name>
<feature type="transmembrane region" description="Helical" evidence="1">
    <location>
        <begin position="73"/>
        <end position="92"/>
    </location>
</feature>
<dbReference type="OrthoDB" id="3463898at2"/>
<sequence length="561" mass="57523">MGRRRIGSVWPWVLALAVCAPLLASGYVLSYDMVFVPRLDVTRADVWGLGTAAPRAVPSDAVVAVASLVVPGWLLQKVILVAALGLAGAGALRLLERPFGLGAALAGATWFVWNPYVAERLVLGQWPLLVGYAGLPWLVSACLEVRAGRPTPWLRLVLALAATAMTPASGIIGVILAVSVAARRCWRPLVVAVVVNLPWIVAGLSRPSTGRSDPGGVEAFALRAEGMLGTLGTALSLGGVWNAQVVPTSRTLATAAIATALLVAVVTLGVVVAWRAGGASRHLVAALLPAAAVGLALSLVGTLAPDLLRWLVVEVPGAGLLRDGARYLALLAPLEAAGVAAGVGFVVRRVADGFAGRGVLVVAVLLPIAVMPDLAWGAAGTLRPVAYPAAYDEVAAAVADSDVEGDVLVLPFDAYRAPSWNHRHPVLDPSGRYFPRDTVVSDDLVVSGRVIAGEDPRARAVAGALASPDPSAALREEDIGLVVVDRDAPGADAADLTAFLEDLRPVVMTGVVDLYALPSAAAALDASAGSYDPGPGASGPGSDAFGEVLEGAGERALRLLR</sequence>
<comment type="caution">
    <text evidence="2">The sequence shown here is derived from an EMBL/GenBank/DDBJ whole genome shotgun (WGS) entry which is preliminary data.</text>
</comment>
<feature type="transmembrane region" description="Helical" evidence="1">
    <location>
        <begin position="226"/>
        <end position="246"/>
    </location>
</feature>
<keyword evidence="1" id="KW-0812">Transmembrane</keyword>
<reference evidence="2 3" key="1">
    <citation type="submission" date="2017-11" db="EMBL/GenBank/DDBJ databases">
        <title>Genomic Encyclopedia of Archaeal and Bacterial Type Strains, Phase II (KMG-II): From Individual Species to Whole Genera.</title>
        <authorList>
            <person name="Goeker M."/>
        </authorList>
    </citation>
    <scope>NUCLEOTIDE SEQUENCE [LARGE SCALE GENOMIC DNA]</scope>
    <source>
        <strain evidence="2 3">DSM 27763</strain>
    </source>
</reference>
<organism evidence="2 3">
    <name type="scientific">Mumia flava</name>
    <dbReference type="NCBI Taxonomy" id="1348852"/>
    <lineage>
        <taxon>Bacteria</taxon>
        <taxon>Bacillati</taxon>
        <taxon>Actinomycetota</taxon>
        <taxon>Actinomycetes</taxon>
        <taxon>Propionibacteriales</taxon>
        <taxon>Nocardioidaceae</taxon>
        <taxon>Mumia</taxon>
    </lineage>
</organism>
<evidence type="ECO:0000313" key="3">
    <source>
        <dbReference type="Proteomes" id="UP000230842"/>
    </source>
</evidence>
<feature type="transmembrane region" description="Helical" evidence="1">
    <location>
        <begin position="283"/>
        <end position="304"/>
    </location>
</feature>
<protein>
    <submittedName>
        <fullName evidence="2">Uncharacterized protein</fullName>
    </submittedName>
</protein>
<dbReference type="EMBL" id="PGEZ01000001">
    <property type="protein sequence ID" value="PJJ55970.1"/>
    <property type="molecule type" value="Genomic_DNA"/>
</dbReference>
<feature type="transmembrane region" description="Helical" evidence="1">
    <location>
        <begin position="99"/>
        <end position="118"/>
    </location>
</feature>
<feature type="transmembrane region" description="Helical" evidence="1">
    <location>
        <begin position="252"/>
        <end position="274"/>
    </location>
</feature>
<feature type="transmembrane region" description="Helical" evidence="1">
    <location>
        <begin position="186"/>
        <end position="205"/>
    </location>
</feature>
<keyword evidence="1" id="KW-0472">Membrane</keyword>
<dbReference type="RefSeq" id="WP_039340253.1">
    <property type="nucleotide sequence ID" value="NZ_PGEZ01000001.1"/>
</dbReference>
<dbReference type="AlphaFoldDB" id="A0A0B2BPY1"/>
<keyword evidence="1" id="KW-1133">Transmembrane helix</keyword>
<feature type="transmembrane region" description="Helical" evidence="1">
    <location>
        <begin position="157"/>
        <end position="180"/>
    </location>
</feature>
<feature type="transmembrane region" description="Helical" evidence="1">
    <location>
        <begin position="324"/>
        <end position="347"/>
    </location>
</feature>
<proteinExistence type="predicted"/>
<dbReference type="Proteomes" id="UP000230842">
    <property type="component" value="Unassembled WGS sequence"/>
</dbReference>
<keyword evidence="3" id="KW-1185">Reference proteome</keyword>
<feature type="transmembrane region" description="Helical" evidence="1">
    <location>
        <begin position="124"/>
        <end position="145"/>
    </location>
</feature>